<dbReference type="AlphaFoldDB" id="A0A2P8CZQ1"/>
<comment type="caution">
    <text evidence="1">The sequence shown here is derived from an EMBL/GenBank/DDBJ whole genome shotgun (WGS) entry which is preliminary data.</text>
</comment>
<protein>
    <submittedName>
        <fullName evidence="1">Uncharacterized protein</fullName>
    </submittedName>
</protein>
<dbReference type="OrthoDB" id="9957204at2"/>
<evidence type="ECO:0000313" key="2">
    <source>
        <dbReference type="Proteomes" id="UP000240572"/>
    </source>
</evidence>
<name>A0A2P8CZQ1_9BACT</name>
<evidence type="ECO:0000313" key="1">
    <source>
        <dbReference type="EMBL" id="PSK90441.1"/>
    </source>
</evidence>
<sequence>MQYPTPTGFSRLATIPTQQQIELLLQEIYPQLFQQLNLLNDALSIWSKEMDNTSTGALLLKINEELIQLYRKEQGELYPFLLQLDAEGQRSDCCSPFKKVKVHYSALLTAGAQLQQALALPETAEPVPDAGQALGRFLQELISIQIHKEKYVLARFRNCTGSCKTINNDGHPH</sequence>
<proteinExistence type="predicted"/>
<dbReference type="RefSeq" id="WP_106524315.1">
    <property type="nucleotide sequence ID" value="NZ_PYGD01000008.1"/>
</dbReference>
<dbReference type="Proteomes" id="UP000240572">
    <property type="component" value="Unassembled WGS sequence"/>
</dbReference>
<accession>A0A2P8CZQ1</accession>
<dbReference type="EMBL" id="PYGD01000008">
    <property type="protein sequence ID" value="PSK90441.1"/>
    <property type="molecule type" value="Genomic_DNA"/>
</dbReference>
<organism evidence="1 2">
    <name type="scientific">Taibaiella chishuiensis</name>
    <dbReference type="NCBI Taxonomy" id="1434707"/>
    <lineage>
        <taxon>Bacteria</taxon>
        <taxon>Pseudomonadati</taxon>
        <taxon>Bacteroidota</taxon>
        <taxon>Chitinophagia</taxon>
        <taxon>Chitinophagales</taxon>
        <taxon>Chitinophagaceae</taxon>
        <taxon>Taibaiella</taxon>
    </lineage>
</organism>
<keyword evidence="2" id="KW-1185">Reference proteome</keyword>
<gene>
    <name evidence="1" type="ORF">B0I18_108172</name>
</gene>
<reference evidence="1 2" key="1">
    <citation type="submission" date="2018-03" db="EMBL/GenBank/DDBJ databases">
        <title>Genomic Encyclopedia of Type Strains, Phase III (KMG-III): the genomes of soil and plant-associated and newly described type strains.</title>
        <authorList>
            <person name="Whitman W."/>
        </authorList>
    </citation>
    <scope>NUCLEOTIDE SEQUENCE [LARGE SCALE GENOMIC DNA]</scope>
    <source>
        <strain evidence="1 2">CGMCC 1.12700</strain>
    </source>
</reference>